<comment type="catalytic activity">
    <reaction evidence="9">
        <text>epoxyqueuosine(34) in tRNA + AH2 = queuosine(34) in tRNA + A + H2O</text>
        <dbReference type="Rhea" id="RHEA:32159"/>
        <dbReference type="Rhea" id="RHEA-COMP:18571"/>
        <dbReference type="Rhea" id="RHEA-COMP:18582"/>
        <dbReference type="ChEBI" id="CHEBI:13193"/>
        <dbReference type="ChEBI" id="CHEBI:15377"/>
        <dbReference type="ChEBI" id="CHEBI:17499"/>
        <dbReference type="ChEBI" id="CHEBI:194431"/>
        <dbReference type="ChEBI" id="CHEBI:194443"/>
        <dbReference type="EC" id="1.17.99.6"/>
    </reaction>
</comment>
<feature type="binding site" evidence="9">
    <location>
        <position position="238"/>
    </location>
    <ligand>
        <name>cob(II)alamin</name>
        <dbReference type="ChEBI" id="CHEBI:16304"/>
    </ligand>
</feature>
<reference evidence="11" key="1">
    <citation type="submission" date="2021-04" db="EMBL/GenBank/DDBJ databases">
        <title>Genomics, taxonomy and metabolism of representatives of sulfur bacteria of the genus Thiothrix: Thiothrix fructosivorans QT, Thiothrix unzii A1T and three new species, Thiothrix subterranea sp. nov., Thiothrix litoralis sp. nov. and 'Candidatus Thiothrix anitrata' sp. nov.</title>
        <authorList>
            <person name="Ravin N.V."/>
            <person name="Smolyakov D."/>
            <person name="Rudenko T.S."/>
            <person name="Mardanov A.V."/>
            <person name="Beletsky A.V."/>
            <person name="Markov N.D."/>
            <person name="Fomenkov A.I."/>
            <person name="Roberts R.J."/>
            <person name="Karnachuk O.V."/>
            <person name="Novikov A."/>
            <person name="Grabovich M.Y."/>
        </authorList>
    </citation>
    <scope>NUCLEOTIDE SEQUENCE</scope>
    <source>
        <strain evidence="11">A1</strain>
    </source>
</reference>
<dbReference type="PANTHER" id="PTHR30002:SF4">
    <property type="entry name" value="EPOXYQUEUOSINE REDUCTASE"/>
    <property type="match status" value="1"/>
</dbReference>
<feature type="binding site" evidence="9">
    <location>
        <begin position="263"/>
        <end position="264"/>
    </location>
    <ligand>
        <name>cob(II)alamin</name>
        <dbReference type="ChEBI" id="CHEBI:16304"/>
    </ligand>
</feature>
<dbReference type="EC" id="1.17.99.6" evidence="9"/>
<keyword evidence="12" id="KW-1185">Reference proteome</keyword>
<dbReference type="GO" id="GO:0005737">
    <property type="term" value="C:cytoplasm"/>
    <property type="evidence" value="ECO:0007669"/>
    <property type="project" value="UniProtKB-SubCell"/>
</dbReference>
<sequence>MADNAFTLVNPSENALNNAAPTPDHWLHTLQTLSKNLGFNAVGVSGIALEAAEQRLLDWLDQGYHGDMAWMASHGTKRSRPAELVAGTLSVISVRMDYFPPDTVDAVMLLNHPERAYISRYALGRDYHKLLRQRLEKLAQQLQPLLGQFNYRVFTDSAPVLEKPLAVNAGLGWMGKHTNILSREAGSWFFLGEIYTDLPLPETGAVTEHCGQCQACITVCPTQAIIAPYELDARRCISYLTIEHQGSIPLELRPLLGNRIYGCDDCQLICPWNRFAQTSPEADFAARHGLDSARLGELLQWTQAEFLQRFEGSPIRRIGYARWSRNLAVALGNSPASAATLALLLQRRGDCGDEMVLEHLDWAIAQQQKV</sequence>
<dbReference type="InterPro" id="IPR004453">
    <property type="entry name" value="QueG"/>
</dbReference>
<feature type="binding site" evidence="9">
    <location>
        <position position="213"/>
    </location>
    <ligand>
        <name>[4Fe-4S] cluster</name>
        <dbReference type="ChEBI" id="CHEBI:49883"/>
        <label>1</label>
    </ligand>
</feature>
<comment type="function">
    <text evidence="9">Catalyzes the conversion of epoxyqueuosine (oQ) to queuosine (Q), which is a hypermodified base found in the wobble positions of tRNA(Asp), tRNA(Asn), tRNA(His) and tRNA(Tyr).</text>
</comment>
<feature type="binding site" evidence="9">
    <location>
        <position position="156"/>
    </location>
    <ligand>
        <name>cob(II)alamin</name>
        <dbReference type="ChEBI" id="CHEBI:16304"/>
    </ligand>
</feature>
<dbReference type="InterPro" id="IPR013542">
    <property type="entry name" value="QueG_DUF1730"/>
</dbReference>
<evidence type="ECO:0000313" key="11">
    <source>
        <dbReference type="EMBL" id="QTR53173.1"/>
    </source>
</evidence>
<evidence type="ECO:0000259" key="10">
    <source>
        <dbReference type="PROSITE" id="PS51379"/>
    </source>
</evidence>
<feature type="binding site" evidence="9">
    <location>
        <position position="236"/>
    </location>
    <ligand>
        <name>[4Fe-4S] cluster</name>
        <dbReference type="ChEBI" id="CHEBI:49883"/>
        <label>2</label>
    </ligand>
</feature>
<dbReference type="InterPro" id="IPR017900">
    <property type="entry name" value="4Fe4S_Fe_S_CS"/>
</dbReference>
<keyword evidence="9" id="KW-0170">Cobalt</keyword>
<dbReference type="HAMAP" id="MF_00916">
    <property type="entry name" value="QueG"/>
    <property type="match status" value="1"/>
</dbReference>
<dbReference type="PROSITE" id="PS51379">
    <property type="entry name" value="4FE4S_FER_2"/>
    <property type="match status" value="1"/>
</dbReference>
<feature type="binding site" evidence="9">
    <location>
        <position position="266"/>
    </location>
    <ligand>
        <name>[4Fe-4S] cluster</name>
        <dbReference type="ChEBI" id="CHEBI:49883"/>
        <label>2</label>
    </ligand>
</feature>
<dbReference type="GO" id="GO:0008616">
    <property type="term" value="P:tRNA queuosine(34) biosynthetic process"/>
    <property type="evidence" value="ECO:0007669"/>
    <property type="project" value="UniProtKB-UniRule"/>
</dbReference>
<dbReference type="Pfam" id="PF13484">
    <property type="entry name" value="Fer4_16"/>
    <property type="match status" value="1"/>
</dbReference>
<keyword evidence="6 9" id="KW-0560">Oxidoreductase</keyword>
<keyword evidence="7 9" id="KW-0408">Iron</keyword>
<dbReference type="InterPro" id="IPR017896">
    <property type="entry name" value="4Fe4S_Fe-S-bd"/>
</dbReference>
<dbReference type="KEGG" id="tun:J9260_15930"/>
<evidence type="ECO:0000256" key="4">
    <source>
        <dbReference type="ARBA" id="ARBA00022723"/>
    </source>
</evidence>
<comment type="pathway">
    <text evidence="9">tRNA modification; tRNA-queuosine biosynthesis.</text>
</comment>
<evidence type="ECO:0000313" key="12">
    <source>
        <dbReference type="Proteomes" id="UP000672009"/>
    </source>
</evidence>
<evidence type="ECO:0000256" key="9">
    <source>
        <dbReference type="HAMAP-Rule" id="MF_00916"/>
    </source>
</evidence>
<feature type="domain" description="4Fe-4S ferredoxin-type" evidence="10">
    <location>
        <begin position="201"/>
        <end position="230"/>
    </location>
</feature>
<dbReference type="PANTHER" id="PTHR30002">
    <property type="entry name" value="EPOXYQUEUOSINE REDUCTASE"/>
    <property type="match status" value="1"/>
</dbReference>
<evidence type="ECO:0000256" key="6">
    <source>
        <dbReference type="ARBA" id="ARBA00023002"/>
    </source>
</evidence>
<feature type="binding site" evidence="9">
    <location>
        <position position="216"/>
    </location>
    <ligand>
        <name>[4Fe-4S] cluster</name>
        <dbReference type="ChEBI" id="CHEBI:49883"/>
        <label>1</label>
    </ligand>
</feature>
<protein>
    <recommendedName>
        <fullName evidence="9">Epoxyqueuosine reductase</fullName>
        <ecNumber evidence="9">1.17.99.6</ecNumber>
    </recommendedName>
    <alternativeName>
        <fullName evidence="9">Queuosine biosynthesis protein QueG</fullName>
    </alternativeName>
</protein>
<dbReference type="GO" id="GO:0046872">
    <property type="term" value="F:metal ion binding"/>
    <property type="evidence" value="ECO:0007669"/>
    <property type="project" value="UniProtKB-KW"/>
</dbReference>
<comment type="similarity">
    <text evidence="9">Belongs to the QueG family.</text>
</comment>
<dbReference type="EMBL" id="CP072793">
    <property type="protein sequence ID" value="QTR53173.1"/>
    <property type="molecule type" value="Genomic_DNA"/>
</dbReference>
<dbReference type="GO" id="GO:0051539">
    <property type="term" value="F:4 iron, 4 sulfur cluster binding"/>
    <property type="evidence" value="ECO:0007669"/>
    <property type="project" value="UniProtKB-KW"/>
</dbReference>
<keyword evidence="9" id="KW-0846">Cobalamin</keyword>
<keyword evidence="5 9" id="KW-0671">Queuosine biosynthesis</keyword>
<gene>
    <name evidence="9 11" type="primary">queG</name>
    <name evidence="11" type="ORF">J9260_15930</name>
</gene>
<keyword evidence="3 9" id="KW-0819">tRNA processing</keyword>
<accession>A0A975F8U1</accession>
<dbReference type="GO" id="GO:0052693">
    <property type="term" value="F:epoxyqueuosine reductase activity"/>
    <property type="evidence" value="ECO:0007669"/>
    <property type="project" value="UniProtKB-UniRule"/>
</dbReference>
<evidence type="ECO:0000256" key="8">
    <source>
        <dbReference type="ARBA" id="ARBA00023014"/>
    </source>
</evidence>
<comment type="cofactor">
    <cofactor evidence="9">
        <name>cob(II)alamin</name>
        <dbReference type="ChEBI" id="CHEBI:16304"/>
    </cofactor>
</comment>
<dbReference type="GO" id="GO:0031419">
    <property type="term" value="F:cobalamin binding"/>
    <property type="evidence" value="ECO:0007669"/>
    <property type="project" value="UniProtKB-KW"/>
</dbReference>
<dbReference type="SUPFAM" id="SSF46548">
    <property type="entry name" value="alpha-helical ferredoxin"/>
    <property type="match status" value="1"/>
</dbReference>
<feature type="binding site" evidence="9">
    <location>
        <position position="220"/>
    </location>
    <ligand>
        <name>[4Fe-4S] cluster</name>
        <dbReference type="ChEBI" id="CHEBI:49883"/>
        <label>2</label>
    </ligand>
</feature>
<feature type="binding site" evidence="9">
    <location>
        <position position="180"/>
    </location>
    <ligand>
        <name>cob(II)alamin</name>
        <dbReference type="ChEBI" id="CHEBI:16304"/>
    </ligand>
</feature>
<dbReference type="RefSeq" id="WP_210218699.1">
    <property type="nucleotide sequence ID" value="NZ_CP072793.1"/>
</dbReference>
<evidence type="ECO:0000256" key="5">
    <source>
        <dbReference type="ARBA" id="ARBA00022785"/>
    </source>
</evidence>
<comment type="cofactor">
    <cofactor evidence="9">
        <name>[4Fe-4S] cluster</name>
        <dbReference type="ChEBI" id="CHEBI:49883"/>
    </cofactor>
    <text evidence="9">Binds 2 [4Fe-4S] clusters per monomer.</text>
</comment>
<feature type="active site" description="Proton donor" evidence="9">
    <location>
        <position position="156"/>
    </location>
</feature>
<comment type="caution">
    <text evidence="9">Lacks conserved residue(s) required for the propagation of feature annotation.</text>
</comment>
<comment type="subunit">
    <text evidence="9">Monomer.</text>
</comment>
<dbReference type="Pfam" id="PF08331">
    <property type="entry name" value="QueG_DUF1730"/>
    <property type="match status" value="1"/>
</dbReference>
<organism evidence="11 12">
    <name type="scientific">Thiothrix unzii</name>
    <dbReference type="NCBI Taxonomy" id="111769"/>
    <lineage>
        <taxon>Bacteria</taxon>
        <taxon>Pseudomonadati</taxon>
        <taxon>Pseudomonadota</taxon>
        <taxon>Gammaproteobacteria</taxon>
        <taxon>Thiotrichales</taxon>
        <taxon>Thiotrichaceae</taxon>
        <taxon>Thiothrix</taxon>
    </lineage>
</organism>
<evidence type="ECO:0000256" key="7">
    <source>
        <dbReference type="ARBA" id="ARBA00023004"/>
    </source>
</evidence>
<name>A0A975F8U1_9GAMM</name>
<dbReference type="Gene3D" id="3.30.70.20">
    <property type="match status" value="1"/>
</dbReference>
<dbReference type="FunFam" id="3.30.70.20:FF:000017">
    <property type="entry name" value="Epoxyqueuosine reductase"/>
    <property type="match status" value="1"/>
</dbReference>
<keyword evidence="8 9" id="KW-0411">Iron-sulfur</keyword>
<proteinExistence type="inferred from homology"/>
<feature type="binding site" evidence="9">
    <location>
        <position position="78"/>
    </location>
    <ligand>
        <name>cob(II)alamin</name>
        <dbReference type="ChEBI" id="CHEBI:16304"/>
    </ligand>
</feature>
<keyword evidence="1 9" id="KW-0004">4Fe-4S</keyword>
<dbReference type="Proteomes" id="UP000672009">
    <property type="component" value="Chromosome"/>
</dbReference>
<feature type="binding site" evidence="9">
    <location>
        <position position="210"/>
    </location>
    <ligand>
        <name>[4Fe-4S] cluster</name>
        <dbReference type="ChEBI" id="CHEBI:49883"/>
        <label>1</label>
    </ligand>
</feature>
<feature type="binding site" evidence="9">
    <location>
        <position position="263"/>
    </location>
    <ligand>
        <name>[4Fe-4S] cluster</name>
        <dbReference type="ChEBI" id="CHEBI:49883"/>
        <label>2</label>
    </ligand>
</feature>
<dbReference type="PROSITE" id="PS00198">
    <property type="entry name" value="4FE4S_FER_1"/>
    <property type="match status" value="1"/>
</dbReference>
<comment type="subcellular location">
    <subcellularLocation>
        <location evidence="9">Cytoplasm</location>
    </subcellularLocation>
</comment>
<feature type="binding site" evidence="9">
    <location>
        <position position="270"/>
    </location>
    <ligand>
        <name>[4Fe-4S] cluster</name>
        <dbReference type="ChEBI" id="CHEBI:49883"/>
        <label>1</label>
    </ligand>
</feature>
<keyword evidence="4 9" id="KW-0479">Metal-binding</keyword>
<dbReference type="NCBIfam" id="TIGR00276">
    <property type="entry name" value="tRNA epoxyqueuosine(34) reductase QueG"/>
    <property type="match status" value="1"/>
</dbReference>
<dbReference type="AlphaFoldDB" id="A0A975F8U1"/>
<evidence type="ECO:0000256" key="3">
    <source>
        <dbReference type="ARBA" id="ARBA00022694"/>
    </source>
</evidence>
<evidence type="ECO:0000256" key="1">
    <source>
        <dbReference type="ARBA" id="ARBA00022485"/>
    </source>
</evidence>
<evidence type="ECO:0000256" key="2">
    <source>
        <dbReference type="ARBA" id="ARBA00022490"/>
    </source>
</evidence>
<keyword evidence="2 9" id="KW-0963">Cytoplasm</keyword>
<feature type="binding site" evidence="9">
    <location>
        <position position="191"/>
    </location>
    <ligand>
        <name>cob(II)alamin</name>
        <dbReference type="ChEBI" id="CHEBI:16304"/>
    </ligand>
</feature>